<evidence type="ECO:0000313" key="2">
    <source>
        <dbReference type="Proteomes" id="UP000071859"/>
    </source>
</evidence>
<accession>A0A158EF13</accession>
<comment type="caution">
    <text evidence="1">The sequence shown here is derived from an EMBL/GenBank/DDBJ whole genome shotgun (WGS) entry which is preliminary data.</text>
</comment>
<dbReference type="EMBL" id="FCOX02000064">
    <property type="protein sequence ID" value="SAL04477.1"/>
    <property type="molecule type" value="Genomic_DNA"/>
</dbReference>
<reference evidence="1" key="1">
    <citation type="submission" date="2016-01" db="EMBL/GenBank/DDBJ databases">
        <authorList>
            <person name="Peeters C."/>
        </authorList>
    </citation>
    <scope>NUCLEOTIDE SEQUENCE</scope>
    <source>
        <strain evidence="1">LMG 29321</strain>
    </source>
</reference>
<keyword evidence="2" id="KW-1185">Reference proteome</keyword>
<evidence type="ECO:0000313" key="1">
    <source>
        <dbReference type="EMBL" id="SAL04477.1"/>
    </source>
</evidence>
<sequence>MYLRKEIRKTSSFHSLCLTWLTASKEVSRFGYINYVRTGTSTHTFAILNVDEFREWLAHNQNFVYVQPPV</sequence>
<gene>
    <name evidence="1" type="ORF">AWB78_06982</name>
</gene>
<protein>
    <submittedName>
        <fullName evidence="1">Uncharacterized protein</fullName>
    </submittedName>
</protein>
<organism evidence="1 2">
    <name type="scientific">Caballeronia calidae</name>
    <dbReference type="NCBI Taxonomy" id="1777139"/>
    <lineage>
        <taxon>Bacteria</taxon>
        <taxon>Pseudomonadati</taxon>
        <taxon>Pseudomonadota</taxon>
        <taxon>Betaproteobacteria</taxon>
        <taxon>Burkholderiales</taxon>
        <taxon>Burkholderiaceae</taxon>
        <taxon>Caballeronia</taxon>
    </lineage>
</organism>
<proteinExistence type="predicted"/>
<dbReference type="Proteomes" id="UP000071859">
    <property type="component" value="Unassembled WGS sequence"/>
</dbReference>
<dbReference type="AlphaFoldDB" id="A0A158EF13"/>
<name>A0A158EF13_9BURK</name>